<dbReference type="AlphaFoldDB" id="A0A7S8HAV2"/>
<dbReference type="RefSeq" id="WP_213163078.1">
    <property type="nucleotide sequence ID" value="NZ_CP058214.1"/>
</dbReference>
<evidence type="ECO:0000313" key="3">
    <source>
        <dbReference type="Proteomes" id="UP000593594"/>
    </source>
</evidence>
<evidence type="ECO:0000313" key="2">
    <source>
        <dbReference type="EMBL" id="QPC41851.1"/>
    </source>
</evidence>
<keyword evidence="1" id="KW-0812">Transmembrane</keyword>
<dbReference type="KEGG" id="kmn:HW532_03435"/>
<dbReference type="EMBL" id="CP058214">
    <property type="protein sequence ID" value="QPC41851.1"/>
    <property type="molecule type" value="Genomic_DNA"/>
</dbReference>
<keyword evidence="1" id="KW-1133">Transmembrane helix</keyword>
<organism evidence="2 3">
    <name type="scientific">Kaustia mangrovi</name>
    <dbReference type="NCBI Taxonomy" id="2593653"/>
    <lineage>
        <taxon>Bacteria</taxon>
        <taxon>Pseudomonadati</taxon>
        <taxon>Pseudomonadota</taxon>
        <taxon>Alphaproteobacteria</taxon>
        <taxon>Hyphomicrobiales</taxon>
        <taxon>Parvibaculaceae</taxon>
        <taxon>Kaustia</taxon>
    </lineage>
</organism>
<sequence length="235" mass="24893">MGFLDLPAPLYEALDGVLAGVIPPVGRVIVWAFLGAGASMLLYWALSPQSRIAAAKTEAQAARRALNEHDGDFDDAGPLIANLFRTSFRHIGLVLPATLAASLPMLTLLVWLDTSYAHDLPGPGSAPAVTVTPATFTGTWRDGGIEIRSPSGDAVQTVALKAPVPRVEKRHWWNALIGNPAGYLPDAGPVEAVSVALPQKSYLPVGPGWARTWLALFLPVLMAASFAIFKVARIA</sequence>
<accession>A0A7S8HAV2</accession>
<name>A0A7S8HAV2_9HYPH</name>
<feature type="transmembrane region" description="Helical" evidence="1">
    <location>
        <begin position="213"/>
        <end position="232"/>
    </location>
</feature>
<keyword evidence="1" id="KW-0472">Membrane</keyword>
<reference evidence="2 3" key="1">
    <citation type="submission" date="2020-06" db="EMBL/GenBank/DDBJ databases">
        <title>Genome sequence of 2 isolates from Red Sea Mangroves.</title>
        <authorList>
            <person name="Sefrji F."/>
            <person name="Michoud G."/>
            <person name="Merlino G."/>
            <person name="Daffonchio D."/>
        </authorList>
    </citation>
    <scope>NUCLEOTIDE SEQUENCE [LARGE SCALE GENOMIC DNA]</scope>
    <source>
        <strain evidence="2 3">R1DC25</strain>
    </source>
</reference>
<protein>
    <submittedName>
        <fullName evidence="2">Uncharacterized protein</fullName>
    </submittedName>
</protein>
<feature type="transmembrane region" description="Helical" evidence="1">
    <location>
        <begin position="91"/>
        <end position="112"/>
    </location>
</feature>
<keyword evidence="3" id="KW-1185">Reference proteome</keyword>
<gene>
    <name evidence="2" type="ORF">HW532_03435</name>
</gene>
<feature type="transmembrane region" description="Helical" evidence="1">
    <location>
        <begin position="28"/>
        <end position="46"/>
    </location>
</feature>
<proteinExistence type="predicted"/>
<dbReference type="Proteomes" id="UP000593594">
    <property type="component" value="Chromosome"/>
</dbReference>
<evidence type="ECO:0000256" key="1">
    <source>
        <dbReference type="SAM" id="Phobius"/>
    </source>
</evidence>